<evidence type="ECO:0000313" key="2">
    <source>
        <dbReference type="EMBL" id="KAG2486627.1"/>
    </source>
</evidence>
<reference evidence="2" key="1">
    <citation type="journal article" date="2020" name="bioRxiv">
        <title>Comparative genomics of Chlamydomonas.</title>
        <authorList>
            <person name="Craig R.J."/>
            <person name="Hasan A.R."/>
            <person name="Ness R.W."/>
            <person name="Keightley P.D."/>
        </authorList>
    </citation>
    <scope>NUCLEOTIDE SEQUENCE</scope>
    <source>
        <strain evidence="2">CCAP 11/70</strain>
    </source>
</reference>
<evidence type="ECO:0000313" key="3">
    <source>
        <dbReference type="Proteomes" id="UP000612055"/>
    </source>
</evidence>
<accession>A0A836BRZ7</accession>
<keyword evidence="3" id="KW-1185">Reference proteome</keyword>
<dbReference type="SUPFAM" id="SSF52047">
    <property type="entry name" value="RNI-like"/>
    <property type="match status" value="1"/>
</dbReference>
<dbReference type="InterPro" id="IPR032675">
    <property type="entry name" value="LRR_dom_sf"/>
</dbReference>
<dbReference type="GO" id="GO:0005930">
    <property type="term" value="C:axoneme"/>
    <property type="evidence" value="ECO:0007669"/>
    <property type="project" value="UniProtKB-SubCell"/>
</dbReference>
<evidence type="ECO:0000256" key="1">
    <source>
        <dbReference type="ARBA" id="ARBA00004430"/>
    </source>
</evidence>
<comment type="subcellular location">
    <subcellularLocation>
        <location evidence="1">Cytoplasm</location>
        <location evidence="1">Cytoskeleton</location>
        <location evidence="1">Cilium axoneme</location>
    </subcellularLocation>
</comment>
<name>A0A836BRZ7_9CHLO</name>
<dbReference type="AlphaFoldDB" id="A0A836BRZ7"/>
<dbReference type="OrthoDB" id="562334at2759"/>
<dbReference type="EMBL" id="JAEHOE010000109">
    <property type="protein sequence ID" value="KAG2486627.1"/>
    <property type="molecule type" value="Genomic_DNA"/>
</dbReference>
<sequence>MTQSSLGALLVDCDHLQLIRQHLTVKESIVIRELCSSIRTSYDADAKRIRIRCSREDLVAEHSSSLRGLLSRGCRPCCVTVLINTDHEHIGLRLLRPFADASQAAPLPTAELLAPSALISSDAATLVVARAFPKLRRLYLWYPKEGLGEDEVAAVASALRLLLGGGGGAGGGSSQPLLPSLECLSVVCEDYPHGRNTCLTPALVNVLRGATRLQQLRLDANISDPETADISREPALVGLKKLALGWLRQPELSKLVAHYTALTSLTFIYIAGTYPEGIIPASVLAGMSRLEELTAHDSILDVSGLVHLENLTKLFCDGIAEPPYDSYDEVDLIDTDAVREPRTWELPPRLDDITLEYQLPHQIPRLRGPRRAFRDVCLTLWQDTHYHKLQDDAVLCAEGEEALCLALSRLSSPQLLHPTARIIVKADEVRLKPVGGDEGVGPGRRNHVPWLQALGRSGAPFIKLQGVALSPQDVEALSRCDCVTTLEFLNDACYPVASLPRLARLPDLTYLGLDLDCWLAGAGGQQGAAQQPQQRLALPPAALGALLALCNDERWLSRGGELVLYHSADVDEGARAQLRELEEWLGAELGRMGVEPGAVRVQPYNEGVR</sequence>
<dbReference type="Gene3D" id="3.80.10.10">
    <property type="entry name" value="Ribonuclease Inhibitor"/>
    <property type="match status" value="1"/>
</dbReference>
<organism evidence="2 3">
    <name type="scientific">Edaphochlamys debaryana</name>
    <dbReference type="NCBI Taxonomy" id="47281"/>
    <lineage>
        <taxon>Eukaryota</taxon>
        <taxon>Viridiplantae</taxon>
        <taxon>Chlorophyta</taxon>
        <taxon>core chlorophytes</taxon>
        <taxon>Chlorophyceae</taxon>
        <taxon>CS clade</taxon>
        <taxon>Chlamydomonadales</taxon>
        <taxon>Chlamydomonadales incertae sedis</taxon>
        <taxon>Edaphochlamys</taxon>
    </lineage>
</organism>
<gene>
    <name evidence="2" type="ORF">HYH03_014684</name>
</gene>
<proteinExistence type="predicted"/>
<comment type="caution">
    <text evidence="2">The sequence shown here is derived from an EMBL/GenBank/DDBJ whole genome shotgun (WGS) entry which is preliminary data.</text>
</comment>
<dbReference type="Proteomes" id="UP000612055">
    <property type="component" value="Unassembled WGS sequence"/>
</dbReference>
<protein>
    <submittedName>
        <fullName evidence="2">Uncharacterized protein</fullName>
    </submittedName>
</protein>